<dbReference type="InterPro" id="IPR039425">
    <property type="entry name" value="RNA_pol_sigma-70-like"/>
</dbReference>
<accession>A0A5B8XLI8</accession>
<dbReference type="EMBL" id="CP042467">
    <property type="protein sequence ID" value="QED26504.1"/>
    <property type="molecule type" value="Genomic_DNA"/>
</dbReference>
<evidence type="ECO:0000259" key="7">
    <source>
        <dbReference type="Pfam" id="PF08281"/>
    </source>
</evidence>
<gene>
    <name evidence="8" type="ORF">FRD01_04425</name>
</gene>
<dbReference type="InterPro" id="IPR013325">
    <property type="entry name" value="RNA_pol_sigma_r2"/>
</dbReference>
<name>A0A5B8XLI8_9DELT</name>
<keyword evidence="3" id="KW-0731">Sigma factor</keyword>
<dbReference type="SUPFAM" id="SSF88659">
    <property type="entry name" value="Sigma3 and sigma4 domains of RNA polymerase sigma factors"/>
    <property type="match status" value="1"/>
</dbReference>
<evidence type="ECO:0000256" key="5">
    <source>
        <dbReference type="SAM" id="MobiDB-lite"/>
    </source>
</evidence>
<evidence type="ECO:0000256" key="3">
    <source>
        <dbReference type="ARBA" id="ARBA00023082"/>
    </source>
</evidence>
<dbReference type="GO" id="GO:0003677">
    <property type="term" value="F:DNA binding"/>
    <property type="evidence" value="ECO:0007669"/>
    <property type="project" value="InterPro"/>
</dbReference>
<reference evidence="8 9" key="1">
    <citation type="submission" date="2019-08" db="EMBL/GenBank/DDBJ databases">
        <authorList>
            <person name="Liang Q."/>
        </authorList>
    </citation>
    <scope>NUCLEOTIDE SEQUENCE [LARGE SCALE GENOMIC DNA]</scope>
    <source>
        <strain evidence="8 9">V1718</strain>
    </source>
</reference>
<protein>
    <submittedName>
        <fullName evidence="8">Sigma-70 family RNA polymerase sigma factor</fullName>
    </submittedName>
</protein>
<evidence type="ECO:0000259" key="6">
    <source>
        <dbReference type="Pfam" id="PF04542"/>
    </source>
</evidence>
<dbReference type="OrthoDB" id="9803470at2"/>
<dbReference type="InterPro" id="IPR013249">
    <property type="entry name" value="RNA_pol_sigma70_r4_t2"/>
</dbReference>
<dbReference type="RefSeq" id="WP_146957995.1">
    <property type="nucleotide sequence ID" value="NZ_CP042467.1"/>
</dbReference>
<evidence type="ECO:0000256" key="2">
    <source>
        <dbReference type="ARBA" id="ARBA00023015"/>
    </source>
</evidence>
<dbReference type="InterPro" id="IPR036388">
    <property type="entry name" value="WH-like_DNA-bd_sf"/>
</dbReference>
<dbReference type="InterPro" id="IPR014284">
    <property type="entry name" value="RNA_pol_sigma-70_dom"/>
</dbReference>
<dbReference type="CDD" id="cd06171">
    <property type="entry name" value="Sigma70_r4"/>
    <property type="match status" value="1"/>
</dbReference>
<dbReference type="PANTHER" id="PTHR43133:SF59">
    <property type="entry name" value="ECF RNA POLYMERASE SIGMA FACTOR SIGR"/>
    <property type="match status" value="1"/>
</dbReference>
<proteinExistence type="inferred from homology"/>
<keyword evidence="2" id="KW-0805">Transcription regulation</keyword>
<keyword evidence="9" id="KW-1185">Reference proteome</keyword>
<dbReference type="Gene3D" id="1.10.1740.10">
    <property type="match status" value="1"/>
</dbReference>
<feature type="domain" description="RNA polymerase sigma-70 region 2" evidence="6">
    <location>
        <begin position="22"/>
        <end position="85"/>
    </location>
</feature>
<dbReference type="Proteomes" id="UP000321595">
    <property type="component" value="Chromosome"/>
</dbReference>
<dbReference type="InterPro" id="IPR013324">
    <property type="entry name" value="RNA_pol_sigma_r3/r4-like"/>
</dbReference>
<dbReference type="AlphaFoldDB" id="A0A5B8XLI8"/>
<sequence length="224" mass="26135">MSTSKKTDAEIKEAFAREAVPHLDALYATALRLTRNEGDAEDLIQETMFKAYRYFDKYEQGTNCKAWLFKIMTNTFINRYRKLQKRKEVLIDEDFRPLAERAVVPEKNPLHQHFGDQETMFYRLFGDEVKSALEDIPVDFRMVVILADLQDFAYKDIADIMDCPIGTVMSRLYRGRRMLQQKLQDYALENGYITGQPEGSDDKEEDTSKNLTDLADYRARRAQA</sequence>
<dbReference type="Pfam" id="PF08281">
    <property type="entry name" value="Sigma70_r4_2"/>
    <property type="match status" value="1"/>
</dbReference>
<feature type="region of interest" description="Disordered" evidence="5">
    <location>
        <begin position="192"/>
        <end position="224"/>
    </location>
</feature>
<keyword evidence="4" id="KW-0804">Transcription</keyword>
<dbReference type="KEGG" id="bbae:FRD01_04425"/>
<dbReference type="SUPFAM" id="SSF88946">
    <property type="entry name" value="Sigma2 domain of RNA polymerase sigma factors"/>
    <property type="match status" value="1"/>
</dbReference>
<evidence type="ECO:0000313" key="9">
    <source>
        <dbReference type="Proteomes" id="UP000321595"/>
    </source>
</evidence>
<feature type="domain" description="RNA polymerase sigma factor 70 region 4 type 2" evidence="7">
    <location>
        <begin position="128"/>
        <end position="179"/>
    </location>
</feature>
<dbReference type="InterPro" id="IPR007627">
    <property type="entry name" value="RNA_pol_sigma70_r2"/>
</dbReference>
<dbReference type="Pfam" id="PF04542">
    <property type="entry name" value="Sigma70_r2"/>
    <property type="match status" value="1"/>
</dbReference>
<evidence type="ECO:0000313" key="8">
    <source>
        <dbReference type="EMBL" id="QED26504.1"/>
    </source>
</evidence>
<evidence type="ECO:0000256" key="1">
    <source>
        <dbReference type="ARBA" id="ARBA00010641"/>
    </source>
</evidence>
<dbReference type="GO" id="GO:0006352">
    <property type="term" value="P:DNA-templated transcription initiation"/>
    <property type="evidence" value="ECO:0007669"/>
    <property type="project" value="InterPro"/>
</dbReference>
<dbReference type="PANTHER" id="PTHR43133">
    <property type="entry name" value="RNA POLYMERASE ECF-TYPE SIGMA FACTO"/>
    <property type="match status" value="1"/>
</dbReference>
<evidence type="ECO:0000256" key="4">
    <source>
        <dbReference type="ARBA" id="ARBA00023163"/>
    </source>
</evidence>
<organism evidence="8 9">
    <name type="scientific">Microvenator marinus</name>
    <dbReference type="NCBI Taxonomy" id="2600177"/>
    <lineage>
        <taxon>Bacteria</taxon>
        <taxon>Deltaproteobacteria</taxon>
        <taxon>Bradymonadales</taxon>
        <taxon>Microvenatoraceae</taxon>
        <taxon>Microvenator</taxon>
    </lineage>
</organism>
<dbReference type="NCBIfam" id="TIGR02937">
    <property type="entry name" value="sigma70-ECF"/>
    <property type="match status" value="1"/>
</dbReference>
<dbReference type="Gene3D" id="1.10.10.10">
    <property type="entry name" value="Winged helix-like DNA-binding domain superfamily/Winged helix DNA-binding domain"/>
    <property type="match status" value="1"/>
</dbReference>
<dbReference type="GO" id="GO:0016987">
    <property type="term" value="F:sigma factor activity"/>
    <property type="evidence" value="ECO:0007669"/>
    <property type="project" value="UniProtKB-KW"/>
</dbReference>
<comment type="similarity">
    <text evidence="1">Belongs to the sigma-70 factor family. ECF subfamily.</text>
</comment>
<feature type="compositionally biased region" description="Basic and acidic residues" evidence="5">
    <location>
        <begin position="215"/>
        <end position="224"/>
    </location>
</feature>